<evidence type="ECO:0000313" key="5">
    <source>
        <dbReference type="Proteomes" id="UP001317742"/>
    </source>
</evidence>
<evidence type="ECO:0000256" key="2">
    <source>
        <dbReference type="PROSITE-ProRule" id="PRU00335"/>
    </source>
</evidence>
<evidence type="ECO:0000256" key="1">
    <source>
        <dbReference type="ARBA" id="ARBA00023125"/>
    </source>
</evidence>
<reference evidence="4 5" key="1">
    <citation type="submission" date="2022-08" db="EMBL/GenBank/DDBJ databases">
        <title>Genome Sequence of the sulphate-reducing bacterium, Pseudodesulfovibrio sp. SYK.</title>
        <authorList>
            <person name="Kondo R."/>
            <person name="Kataoka T."/>
        </authorList>
    </citation>
    <scope>NUCLEOTIDE SEQUENCE [LARGE SCALE GENOMIC DNA]</scope>
    <source>
        <strain evidence="4 5">SYK</strain>
    </source>
</reference>
<dbReference type="InterPro" id="IPR050109">
    <property type="entry name" value="HTH-type_TetR-like_transc_reg"/>
</dbReference>
<proteinExistence type="predicted"/>
<sequence>MKTMSKKQLDIILAATSEFEMRGFSGTSMEKIAAAAGVSKRTLYKYYGSKEVVFSAIIKHLQQSTSLEQCPQYLSEKPLREQLVEVIHAMLMHLNEEEHIRLARIVISEVVRKPELSDILSDTVDFTSNAPFQWICSAINDGSLRQVEPTKALTHLTGLVKSIGLWSRLIFCAPALNEEEMRTFSEEYADFFLSYYQI</sequence>
<keyword evidence="5" id="KW-1185">Reference proteome</keyword>
<dbReference type="InterPro" id="IPR001647">
    <property type="entry name" value="HTH_TetR"/>
</dbReference>
<dbReference type="Gene3D" id="1.10.10.60">
    <property type="entry name" value="Homeodomain-like"/>
    <property type="match status" value="1"/>
</dbReference>
<dbReference type="PANTHER" id="PTHR30055">
    <property type="entry name" value="HTH-TYPE TRANSCRIPTIONAL REGULATOR RUTR"/>
    <property type="match status" value="1"/>
</dbReference>
<protein>
    <submittedName>
        <fullName evidence="4">TetR family transcriptional regulator</fullName>
    </submittedName>
</protein>
<organism evidence="4 5">
    <name type="scientific">Pseudodesulfovibrio nedwellii</name>
    <dbReference type="NCBI Taxonomy" id="2973072"/>
    <lineage>
        <taxon>Bacteria</taxon>
        <taxon>Pseudomonadati</taxon>
        <taxon>Thermodesulfobacteriota</taxon>
        <taxon>Desulfovibrionia</taxon>
        <taxon>Desulfovibrionales</taxon>
        <taxon>Desulfovibrionaceae</taxon>
    </lineage>
</organism>
<dbReference type="Proteomes" id="UP001317742">
    <property type="component" value="Chromosome"/>
</dbReference>
<dbReference type="PANTHER" id="PTHR30055:SF224">
    <property type="entry name" value="TRANSCRIPTIONAL REGULATOR TETR FAMILY"/>
    <property type="match status" value="1"/>
</dbReference>
<feature type="DNA-binding region" description="H-T-H motif" evidence="2">
    <location>
        <begin position="28"/>
        <end position="47"/>
    </location>
</feature>
<accession>A0ABM8B0H2</accession>
<dbReference type="InterPro" id="IPR036271">
    <property type="entry name" value="Tet_transcr_reg_TetR-rel_C_sf"/>
</dbReference>
<dbReference type="InterPro" id="IPR039536">
    <property type="entry name" value="TetR_C_Proteobacteria"/>
</dbReference>
<dbReference type="Pfam" id="PF00440">
    <property type="entry name" value="TetR_N"/>
    <property type="match status" value="1"/>
</dbReference>
<dbReference type="InterPro" id="IPR009057">
    <property type="entry name" value="Homeodomain-like_sf"/>
</dbReference>
<dbReference type="Gene3D" id="1.10.357.10">
    <property type="entry name" value="Tetracycline Repressor, domain 2"/>
    <property type="match status" value="1"/>
</dbReference>
<dbReference type="PRINTS" id="PR00455">
    <property type="entry name" value="HTHTETR"/>
</dbReference>
<dbReference type="PROSITE" id="PS50977">
    <property type="entry name" value="HTH_TETR_2"/>
    <property type="match status" value="1"/>
</dbReference>
<dbReference type="SUPFAM" id="SSF48498">
    <property type="entry name" value="Tetracyclin repressor-like, C-terminal domain"/>
    <property type="match status" value="1"/>
</dbReference>
<gene>
    <name evidence="4" type="ORF">SYK_16180</name>
</gene>
<feature type="domain" description="HTH tetR-type" evidence="3">
    <location>
        <begin position="5"/>
        <end position="65"/>
    </location>
</feature>
<evidence type="ECO:0000313" key="4">
    <source>
        <dbReference type="EMBL" id="BDQ37258.1"/>
    </source>
</evidence>
<dbReference type="Pfam" id="PF14246">
    <property type="entry name" value="TetR_C_7"/>
    <property type="match status" value="1"/>
</dbReference>
<dbReference type="EMBL" id="AP026709">
    <property type="protein sequence ID" value="BDQ37258.1"/>
    <property type="molecule type" value="Genomic_DNA"/>
</dbReference>
<keyword evidence="1 2" id="KW-0238">DNA-binding</keyword>
<name>A0ABM8B0H2_9BACT</name>
<dbReference type="SUPFAM" id="SSF46689">
    <property type="entry name" value="Homeodomain-like"/>
    <property type="match status" value="1"/>
</dbReference>
<evidence type="ECO:0000259" key="3">
    <source>
        <dbReference type="PROSITE" id="PS50977"/>
    </source>
</evidence>